<feature type="domain" description="RxLR effector PexRD54 WY" evidence="7">
    <location>
        <begin position="97"/>
        <end position="138"/>
    </location>
</feature>
<sequence length="600" mass="70394">MSSNISPRKLHKWFEKGKSADTVFKRFHLDKRGTFIFDNPHFAVWVEYADDLSANFPEMSAISTLTKHYGDNLLYEIIQIAKRKSDTEKLAIKLETEQMQHWLVTKKSPDELFRLYHLNLKGRKLFENPEFNTWAKYVDDLTTKRPEDPTWMYSTLTKYFNDDELFQMTNVAKDSSKTKTIAAKVEDDWIDAVLEKHKTPYQLLQNLRLGTTTNELLEKVAFENSLVITWVKYMDRFNKRYPHEKTSMIETFTKAFGDDGVTKMLYTAKSDRWTKTLATNMEDEQLKMWLDSEKSTDDVFMLLKLDKGEDNFNFQDKQLLNTWVSYINVFIHKNPDKKYVLFSALQSGFNDIRLNQILNVAKTFSSMESTATKIQTAKIMNYRTSNESPSRVFMLLGLTDEGDHILSTSQFKLWMKYVEDFNKRNHKHESWFIPLHHSYNIERMLLRARKSSSTAKIDKMLENEWVKYWVGHEMSPKYTFLHLGLKGTGDNTLNSPAFKIWTKYVNAFNTQYPKEKVTMIEGLRANYNDINMLTIFEKAKNDPTTGQLVIDLENALINKWMVEKKSPAYLHRQLGHVKSSNAMIQRYIKKVTAMTGKPPE</sequence>
<name>A0A225WCL7_9STRA</name>
<protein>
    <submittedName>
        <fullName evidence="8">Avirulence (Avh) protein</fullName>
    </submittedName>
</protein>
<dbReference type="InterPro" id="IPR054463">
    <property type="entry name" value="PexRD54_WY"/>
</dbReference>
<keyword evidence="4" id="KW-0964">Secreted</keyword>
<dbReference type="GO" id="GO:0005576">
    <property type="term" value="C:extracellular region"/>
    <property type="evidence" value="ECO:0007669"/>
    <property type="project" value="UniProtKB-SubCell"/>
</dbReference>
<evidence type="ECO:0000256" key="2">
    <source>
        <dbReference type="ARBA" id="ARBA00004613"/>
    </source>
</evidence>
<evidence type="ECO:0000259" key="7">
    <source>
        <dbReference type="Pfam" id="PF22748"/>
    </source>
</evidence>
<dbReference type="AlphaFoldDB" id="A0A225WCL7"/>
<keyword evidence="9" id="KW-1185">Reference proteome</keyword>
<dbReference type="OrthoDB" id="128291at2759"/>
<comment type="caution">
    <text evidence="8">The sequence shown here is derived from an EMBL/GenBank/DDBJ whole genome shotgun (WGS) entry which is preliminary data.</text>
</comment>
<organism evidence="8 9">
    <name type="scientific">Phytophthora megakarya</name>
    <dbReference type="NCBI Taxonomy" id="4795"/>
    <lineage>
        <taxon>Eukaryota</taxon>
        <taxon>Sar</taxon>
        <taxon>Stramenopiles</taxon>
        <taxon>Oomycota</taxon>
        <taxon>Peronosporomycetes</taxon>
        <taxon>Peronosporales</taxon>
        <taxon>Peronosporaceae</taxon>
        <taxon>Phytophthora</taxon>
    </lineage>
</organism>
<dbReference type="Proteomes" id="UP000198211">
    <property type="component" value="Unassembled WGS sequence"/>
</dbReference>
<proteinExistence type="inferred from homology"/>
<dbReference type="EMBL" id="NBNE01001305">
    <property type="protein sequence ID" value="OWZ14580.1"/>
    <property type="molecule type" value="Genomic_DNA"/>
</dbReference>
<accession>A0A225WCL7</accession>
<evidence type="ECO:0000256" key="6">
    <source>
        <dbReference type="ARBA" id="ARBA00023026"/>
    </source>
</evidence>
<evidence type="ECO:0000313" key="9">
    <source>
        <dbReference type="Proteomes" id="UP000198211"/>
    </source>
</evidence>
<dbReference type="GO" id="GO:0043657">
    <property type="term" value="C:host cell"/>
    <property type="evidence" value="ECO:0007669"/>
    <property type="project" value="UniProtKB-SubCell"/>
</dbReference>
<evidence type="ECO:0000256" key="1">
    <source>
        <dbReference type="ARBA" id="ARBA00004340"/>
    </source>
</evidence>
<keyword evidence="5" id="KW-0732">Signal</keyword>
<evidence type="ECO:0000256" key="4">
    <source>
        <dbReference type="ARBA" id="ARBA00022525"/>
    </source>
</evidence>
<reference evidence="9" key="1">
    <citation type="submission" date="2017-03" db="EMBL/GenBank/DDBJ databases">
        <title>Phytopthora megakarya and P. palmivora, two closely related causual agents of cacao black pod achieved similar genome size and gene model numbers by different mechanisms.</title>
        <authorList>
            <person name="Ali S."/>
            <person name="Shao J."/>
            <person name="Larry D.J."/>
            <person name="Kronmiller B."/>
            <person name="Shen D."/>
            <person name="Strem M.D."/>
            <person name="Melnick R.L."/>
            <person name="Guiltinan M.J."/>
            <person name="Tyler B.M."/>
            <person name="Meinhardt L.W."/>
            <person name="Bailey B.A."/>
        </authorList>
    </citation>
    <scope>NUCLEOTIDE SEQUENCE [LARGE SCALE GENOMIC DNA]</scope>
    <source>
        <strain evidence="9">zdho120</strain>
    </source>
</reference>
<evidence type="ECO:0000256" key="5">
    <source>
        <dbReference type="ARBA" id="ARBA00022729"/>
    </source>
</evidence>
<evidence type="ECO:0000256" key="3">
    <source>
        <dbReference type="ARBA" id="ARBA00010400"/>
    </source>
</evidence>
<gene>
    <name evidence="8" type="ORF">PHMEG_00011919</name>
</gene>
<comment type="subcellular location">
    <subcellularLocation>
        <location evidence="1">Host cell</location>
    </subcellularLocation>
    <subcellularLocation>
        <location evidence="2">Secreted</location>
    </subcellularLocation>
</comment>
<dbReference type="Pfam" id="PF22748">
    <property type="entry name" value="PexRD54_WY"/>
    <property type="match status" value="1"/>
</dbReference>
<evidence type="ECO:0000313" key="8">
    <source>
        <dbReference type="EMBL" id="OWZ14580.1"/>
    </source>
</evidence>
<comment type="similarity">
    <text evidence="3">Belongs to the RxLR effector family.</text>
</comment>
<keyword evidence="6" id="KW-0843">Virulence</keyword>